<accession>A0A9D2N0N6</accession>
<reference evidence="2" key="2">
    <citation type="submission" date="2021-04" db="EMBL/GenBank/DDBJ databases">
        <authorList>
            <person name="Gilroy R."/>
        </authorList>
    </citation>
    <scope>NUCLEOTIDE SEQUENCE</scope>
    <source>
        <strain evidence="2">CHK180-15479</strain>
    </source>
</reference>
<organism evidence="2 3">
    <name type="scientific">Candidatus Enterocloster excrementipullorum</name>
    <dbReference type="NCBI Taxonomy" id="2838559"/>
    <lineage>
        <taxon>Bacteria</taxon>
        <taxon>Bacillati</taxon>
        <taxon>Bacillota</taxon>
        <taxon>Clostridia</taxon>
        <taxon>Lachnospirales</taxon>
        <taxon>Lachnospiraceae</taxon>
        <taxon>Enterocloster</taxon>
    </lineage>
</organism>
<comment type="caution">
    <text evidence="2">The sequence shown here is derived from an EMBL/GenBank/DDBJ whole genome shotgun (WGS) entry which is preliminary data.</text>
</comment>
<evidence type="ECO:0000256" key="1">
    <source>
        <dbReference type="SAM" id="MobiDB-lite"/>
    </source>
</evidence>
<dbReference type="EMBL" id="DWWT01000055">
    <property type="protein sequence ID" value="HJC06640.1"/>
    <property type="molecule type" value="Genomic_DNA"/>
</dbReference>
<dbReference type="Proteomes" id="UP000823910">
    <property type="component" value="Unassembled WGS sequence"/>
</dbReference>
<protein>
    <submittedName>
        <fullName evidence="2">Uncharacterized protein</fullName>
    </submittedName>
</protein>
<sequence>MKRSRKTAVQIIGGVLLAAVLSGRGQPDFSEKGNNGYENFKVEEQTEQEGDYGEWIRQVRDSLAGKAEGGLTAGEDFSIALLTCGSYGIPGYRVEDINGDDTSELLFGVTGTDPALSDTWDGVIYDMYTLSDGKMIHVLNGWERNRYYLCENGMLANEGASGASDFRYSYYTFDGVKLHLKESVIYDGGREEEQPWFYLSGEMDSDESGGSAEDAEPISE</sequence>
<feature type="compositionally biased region" description="Acidic residues" evidence="1">
    <location>
        <begin position="203"/>
        <end position="220"/>
    </location>
</feature>
<evidence type="ECO:0000313" key="2">
    <source>
        <dbReference type="EMBL" id="HJC06640.1"/>
    </source>
</evidence>
<gene>
    <name evidence="2" type="ORF">H9704_10900</name>
</gene>
<dbReference type="AlphaFoldDB" id="A0A9D2N0N6"/>
<feature type="region of interest" description="Disordered" evidence="1">
    <location>
        <begin position="201"/>
        <end position="220"/>
    </location>
</feature>
<proteinExistence type="predicted"/>
<feature type="non-terminal residue" evidence="2">
    <location>
        <position position="220"/>
    </location>
</feature>
<evidence type="ECO:0000313" key="3">
    <source>
        <dbReference type="Proteomes" id="UP000823910"/>
    </source>
</evidence>
<name>A0A9D2N0N6_9FIRM</name>
<reference evidence="2" key="1">
    <citation type="journal article" date="2021" name="PeerJ">
        <title>Extensive microbial diversity within the chicken gut microbiome revealed by metagenomics and culture.</title>
        <authorList>
            <person name="Gilroy R."/>
            <person name="Ravi A."/>
            <person name="Getino M."/>
            <person name="Pursley I."/>
            <person name="Horton D.L."/>
            <person name="Alikhan N.F."/>
            <person name="Baker D."/>
            <person name="Gharbi K."/>
            <person name="Hall N."/>
            <person name="Watson M."/>
            <person name="Adriaenssens E.M."/>
            <person name="Foster-Nyarko E."/>
            <person name="Jarju S."/>
            <person name="Secka A."/>
            <person name="Antonio M."/>
            <person name="Oren A."/>
            <person name="Chaudhuri R.R."/>
            <person name="La Ragione R."/>
            <person name="Hildebrand F."/>
            <person name="Pallen M.J."/>
        </authorList>
    </citation>
    <scope>NUCLEOTIDE SEQUENCE</scope>
    <source>
        <strain evidence="2">CHK180-15479</strain>
    </source>
</reference>